<feature type="compositionally biased region" description="Low complexity" evidence="1">
    <location>
        <begin position="87"/>
        <end position="96"/>
    </location>
</feature>
<dbReference type="AlphaFoldDB" id="Q4TI15"/>
<name>Q4TI15_TETNG</name>
<dbReference type="KEGG" id="tng:GSTEN00000180G001"/>
<accession>Q4TI15</accession>
<feature type="non-terminal residue" evidence="2">
    <location>
        <position position="152"/>
    </location>
</feature>
<evidence type="ECO:0000313" key="2">
    <source>
        <dbReference type="EMBL" id="CAF87467.1"/>
    </source>
</evidence>
<dbReference type="EMBL" id="CAAE01002478">
    <property type="protein sequence ID" value="CAF87467.1"/>
    <property type="molecule type" value="Genomic_DNA"/>
</dbReference>
<sequence>AEGQMSTFVLSDIATSLLIITQSKKGQCADALASFRAMLAQERLPSQLAVTRLVQALGSSGDVEGIRSVESLMKSLGTASTCPAWCSSTTRPWRTSRTARRQLGGTAGSEEERDALTPDRPWPRGPVALNPDLRECAVSRSDTCVPAVSESS</sequence>
<dbReference type="OrthoDB" id="8930746at2759"/>
<gene>
    <name evidence="2" type="ORF">GSTENG00000180001</name>
</gene>
<proteinExistence type="predicted"/>
<reference evidence="2" key="2">
    <citation type="submission" date="2004-02" db="EMBL/GenBank/DDBJ databases">
        <authorList>
            <consortium name="Genoscope"/>
            <consortium name="Whitehead Institute Centre for Genome Research"/>
        </authorList>
    </citation>
    <scope>NUCLEOTIDE SEQUENCE</scope>
</reference>
<protein>
    <submittedName>
        <fullName evidence="2">(spotted green pufferfish) hypothetical protein</fullName>
    </submittedName>
</protein>
<organism evidence="2">
    <name type="scientific">Tetraodon nigroviridis</name>
    <name type="common">Spotted green pufferfish</name>
    <name type="synonym">Chelonodon nigroviridis</name>
    <dbReference type="NCBI Taxonomy" id="99883"/>
    <lineage>
        <taxon>Eukaryota</taxon>
        <taxon>Metazoa</taxon>
        <taxon>Chordata</taxon>
        <taxon>Craniata</taxon>
        <taxon>Vertebrata</taxon>
        <taxon>Euteleostomi</taxon>
        <taxon>Actinopterygii</taxon>
        <taxon>Neopterygii</taxon>
        <taxon>Teleostei</taxon>
        <taxon>Neoteleostei</taxon>
        <taxon>Acanthomorphata</taxon>
        <taxon>Eupercaria</taxon>
        <taxon>Tetraodontiformes</taxon>
        <taxon>Tetradontoidea</taxon>
        <taxon>Tetraodontidae</taxon>
        <taxon>Tetraodon</taxon>
    </lineage>
</organism>
<reference evidence="2" key="1">
    <citation type="journal article" date="2004" name="Nature">
        <title>Genome duplication in the teleost fish Tetraodon nigroviridis reveals the early vertebrate proto-karyotype.</title>
        <authorList>
            <person name="Jaillon O."/>
            <person name="Aury J.-M."/>
            <person name="Brunet F."/>
            <person name="Petit J.-L."/>
            <person name="Stange-Thomann N."/>
            <person name="Mauceli E."/>
            <person name="Bouneau L."/>
            <person name="Fischer C."/>
            <person name="Ozouf-Costaz C."/>
            <person name="Bernot A."/>
            <person name="Nicaud S."/>
            <person name="Jaffe D."/>
            <person name="Fisher S."/>
            <person name="Lutfalla G."/>
            <person name="Dossat C."/>
            <person name="Segurens B."/>
            <person name="Dasilva C."/>
            <person name="Salanoubat M."/>
            <person name="Levy M."/>
            <person name="Boudet N."/>
            <person name="Castellano S."/>
            <person name="Anthouard V."/>
            <person name="Jubin C."/>
            <person name="Castelli V."/>
            <person name="Katinka M."/>
            <person name="Vacherie B."/>
            <person name="Biemont C."/>
            <person name="Skalli Z."/>
            <person name="Cattolico L."/>
            <person name="Poulain J."/>
            <person name="De Berardinis V."/>
            <person name="Cruaud C."/>
            <person name="Duprat S."/>
            <person name="Brottier P."/>
            <person name="Coutanceau J.-P."/>
            <person name="Gouzy J."/>
            <person name="Parra G."/>
            <person name="Lardier G."/>
            <person name="Chapple C."/>
            <person name="McKernan K.J."/>
            <person name="McEwan P."/>
            <person name="Bosak S."/>
            <person name="Kellis M."/>
            <person name="Volff J.-N."/>
            <person name="Guigo R."/>
            <person name="Zody M.C."/>
            <person name="Mesirov J."/>
            <person name="Lindblad-Toh K."/>
            <person name="Birren B."/>
            <person name="Nusbaum C."/>
            <person name="Kahn D."/>
            <person name="Robinson-Rechavi M."/>
            <person name="Laudet V."/>
            <person name="Schachter V."/>
            <person name="Quetier F."/>
            <person name="Saurin W."/>
            <person name="Scarpelli C."/>
            <person name="Wincker P."/>
            <person name="Lander E.S."/>
            <person name="Weissenbach J."/>
            <person name="Roest Crollius H."/>
        </authorList>
    </citation>
    <scope>NUCLEOTIDE SEQUENCE [LARGE SCALE GENOMIC DNA]</scope>
</reference>
<evidence type="ECO:0000256" key="1">
    <source>
        <dbReference type="SAM" id="MobiDB-lite"/>
    </source>
</evidence>
<comment type="caution">
    <text evidence="2">The sequence shown here is derived from an EMBL/GenBank/DDBJ whole genome shotgun (WGS) entry which is preliminary data.</text>
</comment>
<feature type="region of interest" description="Disordered" evidence="1">
    <location>
        <begin position="87"/>
        <end position="128"/>
    </location>
</feature>